<dbReference type="Proteomes" id="UP000318571">
    <property type="component" value="Chromosome 3"/>
</dbReference>
<gene>
    <name evidence="2" type="ORF">TCAL_15774</name>
</gene>
<dbReference type="EMBL" id="VCGU01000007">
    <property type="protein sequence ID" value="TRY73222.1"/>
    <property type="molecule type" value="Genomic_DNA"/>
</dbReference>
<feature type="region of interest" description="Disordered" evidence="1">
    <location>
        <begin position="1"/>
        <end position="22"/>
    </location>
</feature>
<accession>A0A553P6B9</accession>
<keyword evidence="3" id="KW-1185">Reference proteome</keyword>
<name>A0A553P6B9_TIGCA</name>
<dbReference type="AlphaFoldDB" id="A0A553P6B9"/>
<feature type="region of interest" description="Disordered" evidence="1">
    <location>
        <begin position="227"/>
        <end position="275"/>
    </location>
</feature>
<proteinExistence type="predicted"/>
<evidence type="ECO:0000313" key="3">
    <source>
        <dbReference type="Proteomes" id="UP000318571"/>
    </source>
</evidence>
<reference evidence="2 3" key="1">
    <citation type="journal article" date="2018" name="Nat. Ecol. Evol.">
        <title>Genomic signatures of mitonuclear coevolution across populations of Tigriopus californicus.</title>
        <authorList>
            <person name="Barreto F.S."/>
            <person name="Watson E.T."/>
            <person name="Lima T.G."/>
            <person name="Willett C.S."/>
            <person name="Edmands S."/>
            <person name="Li W."/>
            <person name="Burton R.S."/>
        </authorList>
    </citation>
    <scope>NUCLEOTIDE SEQUENCE [LARGE SCALE GENOMIC DNA]</scope>
    <source>
        <strain evidence="2 3">San Diego</strain>
    </source>
</reference>
<comment type="caution">
    <text evidence="2">The sequence shown here is derived from an EMBL/GenBank/DDBJ whole genome shotgun (WGS) entry which is preliminary data.</text>
</comment>
<organism evidence="2 3">
    <name type="scientific">Tigriopus californicus</name>
    <name type="common">Marine copepod</name>
    <dbReference type="NCBI Taxonomy" id="6832"/>
    <lineage>
        <taxon>Eukaryota</taxon>
        <taxon>Metazoa</taxon>
        <taxon>Ecdysozoa</taxon>
        <taxon>Arthropoda</taxon>
        <taxon>Crustacea</taxon>
        <taxon>Multicrustacea</taxon>
        <taxon>Hexanauplia</taxon>
        <taxon>Copepoda</taxon>
        <taxon>Harpacticoida</taxon>
        <taxon>Harpacticidae</taxon>
        <taxon>Tigriopus</taxon>
    </lineage>
</organism>
<protein>
    <submittedName>
        <fullName evidence="2">Uncharacterized protein</fullName>
    </submittedName>
</protein>
<evidence type="ECO:0000313" key="2">
    <source>
        <dbReference type="EMBL" id="TRY73222.1"/>
    </source>
</evidence>
<sequence length="275" mass="31428">MNPVHDPASDAPEPTAPGPPTFELPAFVIRRTAISVSNELLTHSEDMMMGRELSTGLKAWFHEELKIRPDIATWQVALGLIHAPARFPVPLRHIENLTDDELAHLTYTARRYKLEFVRNHEQGQWMGYWATVRARLDRDNIRQGERTMLVAHRLYMECVYQVLRVMRANLTVQFDIYADLYQSQYFALPDKENREETAFLFAELLELKIKRINCKPPARTRPVRVVGQHSNGRPFHPGAVFSASLDTDKSNPSNGNGETLKLEKVTGGPTLERTL</sequence>
<evidence type="ECO:0000256" key="1">
    <source>
        <dbReference type="SAM" id="MobiDB-lite"/>
    </source>
</evidence>